<dbReference type="EMBL" id="JAPEVG010000025">
    <property type="protein sequence ID" value="KAJ8495332.1"/>
    <property type="molecule type" value="Genomic_DNA"/>
</dbReference>
<feature type="region of interest" description="Disordered" evidence="1">
    <location>
        <begin position="521"/>
        <end position="560"/>
    </location>
</feature>
<accession>A0AAD7XEJ7</accession>
<keyword evidence="3" id="KW-1185">Reference proteome</keyword>
<dbReference type="Proteomes" id="UP001215151">
    <property type="component" value="Unassembled WGS sequence"/>
</dbReference>
<gene>
    <name evidence="2" type="ORF">ONZ51_g1778</name>
</gene>
<dbReference type="AlphaFoldDB" id="A0AAD7XEJ7"/>
<feature type="compositionally biased region" description="Basic and acidic residues" evidence="1">
    <location>
        <begin position="539"/>
        <end position="560"/>
    </location>
</feature>
<dbReference type="InterPro" id="IPR029058">
    <property type="entry name" value="AB_hydrolase_fold"/>
</dbReference>
<feature type="compositionally biased region" description="Basic and acidic residues" evidence="1">
    <location>
        <begin position="476"/>
        <end position="496"/>
    </location>
</feature>
<feature type="region of interest" description="Disordered" evidence="1">
    <location>
        <begin position="447"/>
        <end position="496"/>
    </location>
</feature>
<dbReference type="Gene3D" id="3.40.50.1820">
    <property type="entry name" value="alpha/beta hydrolase"/>
    <property type="match status" value="1"/>
</dbReference>
<name>A0AAD7XEJ7_9APHY</name>
<evidence type="ECO:0000313" key="2">
    <source>
        <dbReference type="EMBL" id="KAJ8495332.1"/>
    </source>
</evidence>
<dbReference type="SUPFAM" id="SSF53474">
    <property type="entry name" value="alpha/beta-Hydrolases"/>
    <property type="match status" value="1"/>
</dbReference>
<reference evidence="2" key="1">
    <citation type="submission" date="2022-11" db="EMBL/GenBank/DDBJ databases">
        <title>Genome Sequence of Cubamyces cubensis.</title>
        <authorList>
            <person name="Buettner E."/>
        </authorList>
    </citation>
    <scope>NUCLEOTIDE SEQUENCE</scope>
    <source>
        <strain evidence="2">MPL-01</strain>
    </source>
</reference>
<comment type="caution">
    <text evidence="2">The sequence shown here is derived from an EMBL/GenBank/DDBJ whole genome shotgun (WGS) entry which is preliminary data.</text>
</comment>
<sequence length="582" mass="64645">MQTVWFPVPVAALFRRIVNVVSTLSISHHYLHQPPAAADPPRTHAFQALRWPAWLRVSQTPWNLSLADGSGASTNPQGDDDLQEPPRRTMSPSRPRRNDQIHQLISHPTLYDPVRKPRYPIVLCHGLYGFDVRGPSAFPILQQHYWSNVLNVLRGKVGAEVLVTGVPSTGSISSRAENLDRFLRDKAPGRGINFLAHSMGGLDCRHLISHIKPTDYTPLSLTTIATPHRGSPFMDWCRQYIGLGRYKAEHPEQLIVGDETDRTSASQESASPSSKQVAGVKSLLSLASLPSSFTTLLLSLLDSPAYANLTSTYLNTIFNPATPNDPSVKYFSVAGRISSMSIWHPLWLPKMVLDGFEEKERARMRETGHPIADMDSEWGNDGLVTVQSARWGEFLGVLEGCDHWDLRGARGLDVDLPSIPGPDGWNIADWGKFVRAWKREEKEAARSAGAKLSEQKHEESLAAASVAQSEQPGGTRDTRTPRERERDSANADEVVKSSTDKLSAVFDWIVEQVPAPRSLAPLSAISGGSGSRANQSSEDLPKMQVRERDRRTKQAEKSDLETKRDLERFYVALCRKLYDEGL</sequence>
<feature type="region of interest" description="Disordered" evidence="1">
    <location>
        <begin position="66"/>
        <end position="102"/>
    </location>
</feature>
<evidence type="ECO:0000313" key="3">
    <source>
        <dbReference type="Proteomes" id="UP001215151"/>
    </source>
</evidence>
<proteinExistence type="predicted"/>
<organism evidence="2 3">
    <name type="scientific">Trametes cubensis</name>
    <dbReference type="NCBI Taxonomy" id="1111947"/>
    <lineage>
        <taxon>Eukaryota</taxon>
        <taxon>Fungi</taxon>
        <taxon>Dikarya</taxon>
        <taxon>Basidiomycota</taxon>
        <taxon>Agaricomycotina</taxon>
        <taxon>Agaricomycetes</taxon>
        <taxon>Polyporales</taxon>
        <taxon>Polyporaceae</taxon>
        <taxon>Trametes</taxon>
    </lineage>
</organism>
<dbReference type="PANTHER" id="PTHR11440">
    <property type="entry name" value="LECITHIN-CHOLESTEROL ACYLTRANSFERASE-RELATED"/>
    <property type="match status" value="1"/>
</dbReference>
<evidence type="ECO:0008006" key="4">
    <source>
        <dbReference type="Google" id="ProtNLM"/>
    </source>
</evidence>
<protein>
    <recommendedName>
        <fullName evidence="4">Alpha/beta-hydrolase</fullName>
    </recommendedName>
</protein>
<evidence type="ECO:0000256" key="1">
    <source>
        <dbReference type="SAM" id="MobiDB-lite"/>
    </source>
</evidence>